<dbReference type="KEGG" id="sur:STAUR_7617"/>
<dbReference type="AlphaFoldDB" id="E3FIM5"/>
<feature type="region of interest" description="Disordered" evidence="2">
    <location>
        <begin position="40"/>
        <end position="131"/>
    </location>
</feature>
<evidence type="ECO:0000256" key="1">
    <source>
        <dbReference type="SAM" id="Coils"/>
    </source>
</evidence>
<dbReference type="HOGENOM" id="CLU_118599_0_0_7"/>
<gene>
    <name evidence="4" type="ordered locus">STAUR_7617</name>
</gene>
<keyword evidence="5" id="KW-1185">Reference proteome</keyword>
<dbReference type="Proteomes" id="UP000001351">
    <property type="component" value="Chromosome"/>
</dbReference>
<feature type="compositionally biased region" description="Low complexity" evidence="2">
    <location>
        <begin position="67"/>
        <end position="83"/>
    </location>
</feature>
<protein>
    <submittedName>
        <fullName evidence="4">Uncharacterized protein</fullName>
    </submittedName>
</protein>
<sequence length="199" mass="21270">MAELPPKTGGLGRTQTLRLAVTLTGAAILLASALGILRGPAPQEAPPGEAPRASPAPPIPKVPKAQAARPLSRAPAASPLSRAETAHEALHATVVPVGPEDEIPLPESPNPLPQVNDPIEPEKPQTARWRLGKTERITELLDRDVRRLELERDEAGARGDAGERQRLDILIRREQTRLANLREDIAKLAAQAAAEPPEP</sequence>
<evidence type="ECO:0000313" key="5">
    <source>
        <dbReference type="Proteomes" id="UP000001351"/>
    </source>
</evidence>
<dbReference type="STRING" id="378806.STAUR_7617"/>
<reference evidence="4 5" key="1">
    <citation type="journal article" date="2011" name="Mol. Biol. Evol.">
        <title>Comparative genomic analysis of fruiting body formation in Myxococcales.</title>
        <authorList>
            <person name="Huntley S."/>
            <person name="Hamann N."/>
            <person name="Wegener-Feldbrugge S."/>
            <person name="Treuner-Lange A."/>
            <person name="Kube M."/>
            <person name="Reinhardt R."/>
            <person name="Klages S."/>
            <person name="Muller R."/>
            <person name="Ronning C.M."/>
            <person name="Nierman W.C."/>
            <person name="Sogaard-Andersen L."/>
        </authorList>
    </citation>
    <scope>NUCLEOTIDE SEQUENCE [LARGE SCALE GENOMIC DNA]</scope>
    <source>
        <strain evidence="4 5">DW4/3-1</strain>
    </source>
</reference>
<organism evidence="4 5">
    <name type="scientific">Stigmatella aurantiaca (strain DW4/3-1)</name>
    <dbReference type="NCBI Taxonomy" id="378806"/>
    <lineage>
        <taxon>Bacteria</taxon>
        <taxon>Pseudomonadati</taxon>
        <taxon>Myxococcota</taxon>
        <taxon>Myxococcia</taxon>
        <taxon>Myxococcales</taxon>
        <taxon>Cystobacterineae</taxon>
        <taxon>Archangiaceae</taxon>
        <taxon>Stigmatella</taxon>
    </lineage>
</organism>
<keyword evidence="3" id="KW-0812">Transmembrane</keyword>
<dbReference type="eggNOG" id="ENOG50316PZ">
    <property type="taxonomic scope" value="Bacteria"/>
</dbReference>
<feature type="transmembrane region" description="Helical" evidence="3">
    <location>
        <begin position="20"/>
        <end position="37"/>
    </location>
</feature>
<accession>E3FIM5</accession>
<feature type="compositionally biased region" description="Pro residues" evidence="2">
    <location>
        <begin position="43"/>
        <end position="61"/>
    </location>
</feature>
<keyword evidence="1" id="KW-0175">Coiled coil</keyword>
<dbReference type="EMBL" id="CP002271">
    <property type="protein sequence ID" value="ADO75372.1"/>
    <property type="molecule type" value="Genomic_DNA"/>
</dbReference>
<evidence type="ECO:0000256" key="3">
    <source>
        <dbReference type="SAM" id="Phobius"/>
    </source>
</evidence>
<keyword evidence="3" id="KW-0472">Membrane</keyword>
<proteinExistence type="predicted"/>
<name>E3FIM5_STIAD</name>
<evidence type="ECO:0000313" key="4">
    <source>
        <dbReference type="EMBL" id="ADO75372.1"/>
    </source>
</evidence>
<evidence type="ECO:0000256" key="2">
    <source>
        <dbReference type="SAM" id="MobiDB-lite"/>
    </source>
</evidence>
<keyword evidence="3" id="KW-1133">Transmembrane helix</keyword>
<feature type="coiled-coil region" evidence="1">
    <location>
        <begin position="164"/>
        <end position="191"/>
    </location>
</feature>